<protein>
    <submittedName>
        <fullName evidence="2">Uncharacterized protein</fullName>
    </submittedName>
</protein>
<comment type="caution">
    <text evidence="2">The sequence shown here is derived from an EMBL/GenBank/DDBJ whole genome shotgun (WGS) entry which is preliminary data.</text>
</comment>
<evidence type="ECO:0000313" key="3">
    <source>
        <dbReference type="Proteomes" id="UP001372834"/>
    </source>
</evidence>
<accession>A0AAN8PIQ1</accession>
<proteinExistence type="predicted"/>
<name>A0AAN8PIQ1_POLSC</name>
<dbReference type="EMBL" id="JAWJWE010000005">
    <property type="protein sequence ID" value="KAK6634415.1"/>
    <property type="molecule type" value="Genomic_DNA"/>
</dbReference>
<feature type="compositionally biased region" description="Basic and acidic residues" evidence="1">
    <location>
        <begin position="7"/>
        <end position="17"/>
    </location>
</feature>
<feature type="region of interest" description="Disordered" evidence="1">
    <location>
        <begin position="1"/>
        <end position="45"/>
    </location>
</feature>
<evidence type="ECO:0000256" key="1">
    <source>
        <dbReference type="SAM" id="MobiDB-lite"/>
    </source>
</evidence>
<dbReference type="Proteomes" id="UP001372834">
    <property type="component" value="Unassembled WGS sequence"/>
</dbReference>
<reference evidence="2 3" key="1">
    <citation type="submission" date="2023-10" db="EMBL/GenBank/DDBJ databases">
        <title>Genomes of two closely related lineages of the louse Polyplax serrata with different host specificities.</title>
        <authorList>
            <person name="Martinu J."/>
            <person name="Tarabai H."/>
            <person name="Stefka J."/>
            <person name="Hypsa V."/>
        </authorList>
    </citation>
    <scope>NUCLEOTIDE SEQUENCE [LARGE SCALE GENOMIC DNA]</scope>
    <source>
        <strain evidence="2">HR10_N</strain>
    </source>
</reference>
<evidence type="ECO:0000313" key="2">
    <source>
        <dbReference type="EMBL" id="KAK6634415.1"/>
    </source>
</evidence>
<feature type="compositionally biased region" description="Basic and acidic residues" evidence="1">
    <location>
        <begin position="29"/>
        <end position="45"/>
    </location>
</feature>
<sequence length="214" mass="24039">MSSAKESSSDREVDHRLLPKNSTPSHPVFNERARAPGGDGGDHQSDEVLKKAYSFGLLLLYRCTTLLNSGPKHDEEDEGFFSTCTRAECMCDCSKLLLMELPHFSSDLYDETYEGTCRKERLRHLRMWKLEWNKKVTSVLSSPSSGVGERRRYITIRDSFCVPLPLLLCHLPKASLDKNNDTLTMQSSGCATHLAATPRLEEPKPACNCREEAG</sequence>
<gene>
    <name evidence="2" type="ORF">RUM43_011816</name>
</gene>
<dbReference type="AlphaFoldDB" id="A0AAN8PIQ1"/>
<organism evidence="2 3">
    <name type="scientific">Polyplax serrata</name>
    <name type="common">Common mouse louse</name>
    <dbReference type="NCBI Taxonomy" id="468196"/>
    <lineage>
        <taxon>Eukaryota</taxon>
        <taxon>Metazoa</taxon>
        <taxon>Ecdysozoa</taxon>
        <taxon>Arthropoda</taxon>
        <taxon>Hexapoda</taxon>
        <taxon>Insecta</taxon>
        <taxon>Pterygota</taxon>
        <taxon>Neoptera</taxon>
        <taxon>Paraneoptera</taxon>
        <taxon>Psocodea</taxon>
        <taxon>Troctomorpha</taxon>
        <taxon>Phthiraptera</taxon>
        <taxon>Anoplura</taxon>
        <taxon>Polyplacidae</taxon>
        <taxon>Polyplax</taxon>
    </lineage>
</organism>